<accession>A0ABR2MV27</accession>
<keyword evidence="4" id="KW-0804">Transcription</keyword>
<comment type="caution">
    <text evidence="7">The sequence shown here is derived from an EMBL/GenBank/DDBJ whole genome shotgun (WGS) entry which is preliminary data.</text>
</comment>
<evidence type="ECO:0000256" key="3">
    <source>
        <dbReference type="ARBA" id="ARBA00023125"/>
    </source>
</evidence>
<sequence>MPPLVISPSIYPNFVFLLQASACFSKLLPGLFKKAAELRNLGVEVAIILFSPSGTPFFYDHPSTFEALDCFLNDGAATFETSPSADDRSGQIKRDLEYWGGLLEAQKKLRRQMKAVLKDPRSRPHSFWWDADISSMSLPELKEYRRILQRSRFHLALAEQRLRFSEPLEEIEKPVAIAGTPETGSVWLSAGGICSRFSEQKLQNGAPVNPPDFQ</sequence>
<evidence type="ECO:0000256" key="5">
    <source>
        <dbReference type="ARBA" id="ARBA00023242"/>
    </source>
</evidence>
<keyword evidence="8" id="KW-1185">Reference proteome</keyword>
<evidence type="ECO:0000313" key="8">
    <source>
        <dbReference type="Proteomes" id="UP001412067"/>
    </source>
</evidence>
<dbReference type="Gene3D" id="3.40.1810.10">
    <property type="entry name" value="Transcription factor, MADS-box"/>
    <property type="match status" value="1"/>
</dbReference>
<evidence type="ECO:0000256" key="2">
    <source>
        <dbReference type="ARBA" id="ARBA00023015"/>
    </source>
</evidence>
<keyword evidence="5" id="KW-0539">Nucleus</keyword>
<organism evidence="7 8">
    <name type="scientific">Platanthera guangdongensis</name>
    <dbReference type="NCBI Taxonomy" id="2320717"/>
    <lineage>
        <taxon>Eukaryota</taxon>
        <taxon>Viridiplantae</taxon>
        <taxon>Streptophyta</taxon>
        <taxon>Embryophyta</taxon>
        <taxon>Tracheophyta</taxon>
        <taxon>Spermatophyta</taxon>
        <taxon>Magnoliopsida</taxon>
        <taxon>Liliopsida</taxon>
        <taxon>Asparagales</taxon>
        <taxon>Orchidaceae</taxon>
        <taxon>Orchidoideae</taxon>
        <taxon>Orchideae</taxon>
        <taxon>Orchidinae</taxon>
        <taxon>Platanthera</taxon>
    </lineage>
</organism>
<evidence type="ECO:0000259" key="6">
    <source>
        <dbReference type="Pfam" id="PF00319"/>
    </source>
</evidence>
<evidence type="ECO:0000256" key="1">
    <source>
        <dbReference type="ARBA" id="ARBA00004123"/>
    </source>
</evidence>
<feature type="domain" description="MADS-box" evidence="6">
    <location>
        <begin position="21"/>
        <end position="58"/>
    </location>
</feature>
<dbReference type="InterPro" id="IPR036879">
    <property type="entry name" value="TF_MADSbox_sf"/>
</dbReference>
<dbReference type="Pfam" id="PF00319">
    <property type="entry name" value="SRF-TF"/>
    <property type="match status" value="1"/>
</dbReference>
<protein>
    <recommendedName>
        <fullName evidence="6">MADS-box domain-containing protein</fullName>
    </recommendedName>
</protein>
<reference evidence="7 8" key="1">
    <citation type="journal article" date="2022" name="Nat. Plants">
        <title>Genomes of leafy and leafless Platanthera orchids illuminate the evolution of mycoheterotrophy.</title>
        <authorList>
            <person name="Li M.H."/>
            <person name="Liu K.W."/>
            <person name="Li Z."/>
            <person name="Lu H.C."/>
            <person name="Ye Q.L."/>
            <person name="Zhang D."/>
            <person name="Wang J.Y."/>
            <person name="Li Y.F."/>
            <person name="Zhong Z.M."/>
            <person name="Liu X."/>
            <person name="Yu X."/>
            <person name="Liu D.K."/>
            <person name="Tu X.D."/>
            <person name="Liu B."/>
            <person name="Hao Y."/>
            <person name="Liao X.Y."/>
            <person name="Jiang Y.T."/>
            <person name="Sun W.H."/>
            <person name="Chen J."/>
            <person name="Chen Y.Q."/>
            <person name="Ai Y."/>
            <person name="Zhai J.W."/>
            <person name="Wu S.S."/>
            <person name="Zhou Z."/>
            <person name="Hsiao Y.Y."/>
            <person name="Wu W.L."/>
            <person name="Chen Y.Y."/>
            <person name="Lin Y.F."/>
            <person name="Hsu J.L."/>
            <person name="Li C.Y."/>
            <person name="Wang Z.W."/>
            <person name="Zhao X."/>
            <person name="Zhong W.Y."/>
            <person name="Ma X.K."/>
            <person name="Ma L."/>
            <person name="Huang J."/>
            <person name="Chen G.Z."/>
            <person name="Huang M.Z."/>
            <person name="Huang L."/>
            <person name="Peng D.H."/>
            <person name="Luo Y.B."/>
            <person name="Zou S.Q."/>
            <person name="Chen S.P."/>
            <person name="Lan S."/>
            <person name="Tsai W.C."/>
            <person name="Van de Peer Y."/>
            <person name="Liu Z.J."/>
        </authorList>
    </citation>
    <scope>NUCLEOTIDE SEQUENCE [LARGE SCALE GENOMIC DNA]</scope>
    <source>
        <strain evidence="7">Lor288</strain>
    </source>
</reference>
<name>A0ABR2MV27_9ASPA</name>
<keyword evidence="3" id="KW-0238">DNA-binding</keyword>
<dbReference type="SUPFAM" id="SSF55455">
    <property type="entry name" value="SRF-like"/>
    <property type="match status" value="1"/>
</dbReference>
<keyword evidence="2" id="KW-0805">Transcription regulation</keyword>
<evidence type="ECO:0000313" key="7">
    <source>
        <dbReference type="EMBL" id="KAK8968072.1"/>
    </source>
</evidence>
<dbReference type="Proteomes" id="UP001412067">
    <property type="component" value="Unassembled WGS sequence"/>
</dbReference>
<proteinExistence type="predicted"/>
<gene>
    <name evidence="7" type="ORF">KSP40_PGU012136</name>
</gene>
<evidence type="ECO:0000256" key="4">
    <source>
        <dbReference type="ARBA" id="ARBA00023163"/>
    </source>
</evidence>
<comment type="subcellular location">
    <subcellularLocation>
        <location evidence="1">Nucleus</location>
    </subcellularLocation>
</comment>
<dbReference type="InterPro" id="IPR002100">
    <property type="entry name" value="TF_MADSbox"/>
</dbReference>
<dbReference type="EMBL" id="JBBWWR010000004">
    <property type="protein sequence ID" value="KAK8968072.1"/>
    <property type="molecule type" value="Genomic_DNA"/>
</dbReference>